<keyword evidence="13 16" id="KW-0472">Membrane</keyword>
<keyword evidence="9 15" id="KW-0863">Zinc-finger</keyword>
<proteinExistence type="inferred from homology"/>
<dbReference type="PANTHER" id="PTHR46279:SF9">
    <property type="entry name" value="OS01G0116300 PROTEIN"/>
    <property type="match status" value="1"/>
</dbReference>
<feature type="domain" description="RING-type" evidence="18">
    <location>
        <begin position="343"/>
        <end position="385"/>
    </location>
</feature>
<feature type="chain" id="PRO_5041986568" description="RING-type E3 ubiquitin transferase" evidence="17">
    <location>
        <begin position="24"/>
        <end position="390"/>
    </location>
</feature>
<keyword evidence="12 16" id="KW-1133">Transmembrane helix</keyword>
<evidence type="ECO:0000256" key="9">
    <source>
        <dbReference type="ARBA" id="ARBA00022771"/>
    </source>
</evidence>
<dbReference type="PROSITE" id="PS50089">
    <property type="entry name" value="ZF_RING_2"/>
    <property type="match status" value="1"/>
</dbReference>
<dbReference type="AlphaFoldDB" id="A0AAD4SAU3"/>
<comment type="similarity">
    <text evidence="14">Belongs to the RING-type zinc finger family. ATL subfamily.</text>
</comment>
<gene>
    <name evidence="19" type="ORF">MKW98_017157</name>
</gene>
<dbReference type="Gene3D" id="3.30.40.10">
    <property type="entry name" value="Zinc/RING finger domain, C3HC4 (zinc finger)"/>
    <property type="match status" value="1"/>
</dbReference>
<dbReference type="Pfam" id="PF13947">
    <property type="entry name" value="GUB_WAK_bind"/>
    <property type="match status" value="1"/>
</dbReference>
<dbReference type="EMBL" id="JAJJMB010012121">
    <property type="protein sequence ID" value="KAI3886805.1"/>
    <property type="molecule type" value="Genomic_DNA"/>
</dbReference>
<protein>
    <recommendedName>
        <fullName evidence="4">RING-type E3 ubiquitin transferase</fullName>
        <ecNumber evidence="4">2.3.2.27</ecNumber>
    </recommendedName>
</protein>
<keyword evidence="7" id="KW-0479">Metal-binding</keyword>
<keyword evidence="8 17" id="KW-0732">Signal</keyword>
<evidence type="ECO:0000256" key="12">
    <source>
        <dbReference type="ARBA" id="ARBA00022989"/>
    </source>
</evidence>
<dbReference type="PANTHER" id="PTHR46279">
    <property type="entry name" value="RING/U-BOX SUPERFAMILY PROTEIN"/>
    <property type="match status" value="1"/>
</dbReference>
<evidence type="ECO:0000256" key="5">
    <source>
        <dbReference type="ARBA" id="ARBA00022679"/>
    </source>
</evidence>
<dbReference type="SUPFAM" id="SSF57850">
    <property type="entry name" value="RING/U-box"/>
    <property type="match status" value="1"/>
</dbReference>
<accession>A0AAD4SAU3</accession>
<evidence type="ECO:0000256" key="6">
    <source>
        <dbReference type="ARBA" id="ARBA00022692"/>
    </source>
</evidence>
<evidence type="ECO:0000256" key="2">
    <source>
        <dbReference type="ARBA" id="ARBA00004167"/>
    </source>
</evidence>
<evidence type="ECO:0000256" key="4">
    <source>
        <dbReference type="ARBA" id="ARBA00012483"/>
    </source>
</evidence>
<keyword evidence="5" id="KW-0808">Transferase</keyword>
<dbReference type="EC" id="2.3.2.27" evidence="4"/>
<comment type="subcellular location">
    <subcellularLocation>
        <location evidence="2">Membrane</location>
        <topology evidence="2">Single-pass membrane protein</topology>
    </subcellularLocation>
</comment>
<dbReference type="GO" id="GO:0016020">
    <property type="term" value="C:membrane"/>
    <property type="evidence" value="ECO:0007669"/>
    <property type="project" value="UniProtKB-SubCell"/>
</dbReference>
<evidence type="ECO:0000256" key="7">
    <source>
        <dbReference type="ARBA" id="ARBA00022723"/>
    </source>
</evidence>
<dbReference type="GO" id="GO:0030247">
    <property type="term" value="F:polysaccharide binding"/>
    <property type="evidence" value="ECO:0007669"/>
    <property type="project" value="InterPro"/>
</dbReference>
<feature type="signal peptide" evidence="17">
    <location>
        <begin position="1"/>
        <end position="23"/>
    </location>
</feature>
<evidence type="ECO:0000256" key="1">
    <source>
        <dbReference type="ARBA" id="ARBA00000900"/>
    </source>
</evidence>
<keyword evidence="6 16" id="KW-0812">Transmembrane</keyword>
<dbReference type="GO" id="GO:0061630">
    <property type="term" value="F:ubiquitin protein ligase activity"/>
    <property type="evidence" value="ECO:0007669"/>
    <property type="project" value="UniProtKB-EC"/>
</dbReference>
<sequence length="390" mass="43841">MGSFLKLIFIFISSFSFRNFVTSDDENIFPCPISSCSGNSSTPTVQYPFSIVYGDNQRDYMFGCVYPPGFESFDLSCSRNGTKMLLKLPSSEEFYVQDINYYTHKLQVSDPGGCLPKRYLQNVNLTGTPFESEAYILYNFCNCSIEGYTNLMNTYTNNSDSIFYVIDCLGSSTHKVLATVSRNHRSRIMRSMNSNNCELFDTDVLALARSDLSSDGDDFYPLTVKDFYLTWVLPEKITHRPGSRRTKIILGSLLSVFIGLPVLITFLCCYCPGIIKCFRSVCASRQRRRATPYFYSATVVSQPTVAPQPMVVRTGLTDSAIKSYPEVILGESGRLPNPNDTTCAICLSDFQPKETLKSMPMCNHCFHANCLEQWLPVNATCPVCRKSPLP</sequence>
<evidence type="ECO:0000256" key="11">
    <source>
        <dbReference type="ARBA" id="ARBA00022833"/>
    </source>
</evidence>
<evidence type="ECO:0000259" key="18">
    <source>
        <dbReference type="PROSITE" id="PS50089"/>
    </source>
</evidence>
<evidence type="ECO:0000256" key="17">
    <source>
        <dbReference type="SAM" id="SignalP"/>
    </source>
</evidence>
<organism evidence="19 20">
    <name type="scientific">Papaver atlanticum</name>
    <dbReference type="NCBI Taxonomy" id="357466"/>
    <lineage>
        <taxon>Eukaryota</taxon>
        <taxon>Viridiplantae</taxon>
        <taxon>Streptophyta</taxon>
        <taxon>Embryophyta</taxon>
        <taxon>Tracheophyta</taxon>
        <taxon>Spermatophyta</taxon>
        <taxon>Magnoliopsida</taxon>
        <taxon>Ranunculales</taxon>
        <taxon>Papaveraceae</taxon>
        <taxon>Papaveroideae</taxon>
        <taxon>Papaver</taxon>
    </lineage>
</organism>
<keyword evidence="11" id="KW-0862">Zinc</keyword>
<dbReference type="CDD" id="cd16461">
    <property type="entry name" value="RING-H2_EL5-like"/>
    <property type="match status" value="1"/>
</dbReference>
<dbReference type="SMART" id="SM00184">
    <property type="entry name" value="RING"/>
    <property type="match status" value="1"/>
</dbReference>
<evidence type="ECO:0000256" key="8">
    <source>
        <dbReference type="ARBA" id="ARBA00022729"/>
    </source>
</evidence>
<dbReference type="Proteomes" id="UP001202328">
    <property type="component" value="Unassembled WGS sequence"/>
</dbReference>
<evidence type="ECO:0000313" key="19">
    <source>
        <dbReference type="EMBL" id="KAI3886805.1"/>
    </source>
</evidence>
<keyword evidence="10" id="KW-0833">Ubl conjugation pathway</keyword>
<evidence type="ECO:0000256" key="14">
    <source>
        <dbReference type="ARBA" id="ARBA00024209"/>
    </source>
</evidence>
<evidence type="ECO:0000256" key="15">
    <source>
        <dbReference type="PROSITE-ProRule" id="PRU00175"/>
    </source>
</evidence>
<dbReference type="GO" id="GO:0008270">
    <property type="term" value="F:zinc ion binding"/>
    <property type="evidence" value="ECO:0007669"/>
    <property type="project" value="UniProtKB-KW"/>
</dbReference>
<keyword evidence="20" id="KW-1185">Reference proteome</keyword>
<evidence type="ECO:0000256" key="16">
    <source>
        <dbReference type="SAM" id="Phobius"/>
    </source>
</evidence>
<dbReference type="InterPro" id="IPR001841">
    <property type="entry name" value="Znf_RING"/>
</dbReference>
<dbReference type="Pfam" id="PF13639">
    <property type="entry name" value="zf-RING_2"/>
    <property type="match status" value="1"/>
</dbReference>
<comment type="pathway">
    <text evidence="3">Protein modification; protein ubiquitination.</text>
</comment>
<name>A0AAD4SAU3_9MAGN</name>
<feature type="transmembrane region" description="Helical" evidence="16">
    <location>
        <begin position="248"/>
        <end position="270"/>
    </location>
</feature>
<evidence type="ECO:0000313" key="20">
    <source>
        <dbReference type="Proteomes" id="UP001202328"/>
    </source>
</evidence>
<comment type="catalytic activity">
    <reaction evidence="1">
        <text>S-ubiquitinyl-[E2 ubiquitin-conjugating enzyme]-L-cysteine + [acceptor protein]-L-lysine = [E2 ubiquitin-conjugating enzyme]-L-cysteine + N(6)-ubiquitinyl-[acceptor protein]-L-lysine.</text>
        <dbReference type="EC" id="2.3.2.27"/>
    </reaction>
</comment>
<evidence type="ECO:0000256" key="10">
    <source>
        <dbReference type="ARBA" id="ARBA00022786"/>
    </source>
</evidence>
<evidence type="ECO:0000256" key="13">
    <source>
        <dbReference type="ARBA" id="ARBA00023136"/>
    </source>
</evidence>
<dbReference type="InterPro" id="IPR013083">
    <property type="entry name" value="Znf_RING/FYVE/PHD"/>
</dbReference>
<dbReference type="InterPro" id="IPR046948">
    <property type="entry name" value="ATL20-22-like"/>
</dbReference>
<reference evidence="19" key="1">
    <citation type="submission" date="2022-04" db="EMBL/GenBank/DDBJ databases">
        <title>A functionally conserved STORR gene fusion in Papaver species that diverged 16.8 million years ago.</title>
        <authorList>
            <person name="Catania T."/>
        </authorList>
    </citation>
    <scope>NUCLEOTIDE SEQUENCE</scope>
    <source>
        <strain evidence="19">S-188037</strain>
    </source>
</reference>
<comment type="caution">
    <text evidence="19">The sequence shown here is derived from an EMBL/GenBank/DDBJ whole genome shotgun (WGS) entry which is preliminary data.</text>
</comment>
<evidence type="ECO:0000256" key="3">
    <source>
        <dbReference type="ARBA" id="ARBA00004906"/>
    </source>
</evidence>
<dbReference type="InterPro" id="IPR025287">
    <property type="entry name" value="WAK_GUB"/>
</dbReference>